<dbReference type="SMART" id="SM00195">
    <property type="entry name" value="DSPc"/>
    <property type="match status" value="1"/>
</dbReference>
<dbReference type="Gene3D" id="3.40.50.10330">
    <property type="entry name" value="Probable inorganic polyphosphate/atp-NAD kinase, domain 1"/>
    <property type="match status" value="1"/>
</dbReference>
<dbReference type="InterPro" id="IPR017438">
    <property type="entry name" value="ATP-NAD_kinase_N"/>
</dbReference>
<dbReference type="InterPro" id="IPR000340">
    <property type="entry name" value="Dual-sp_phosphatase_cat-dom"/>
</dbReference>
<dbReference type="PANTHER" id="PTHR47216:SF4">
    <property type="entry name" value="OS01G0859400 PROTEIN"/>
    <property type="match status" value="1"/>
</dbReference>
<comment type="caution">
    <text evidence="5">The sequence shown here is derived from an EMBL/GenBank/DDBJ whole genome shotgun (WGS) entry which is preliminary data.</text>
</comment>
<dbReference type="InterPro" id="IPR000387">
    <property type="entry name" value="Tyr_Pase_dom"/>
</dbReference>
<dbReference type="SUPFAM" id="SSF52799">
    <property type="entry name" value="(Phosphotyrosine protein) phosphatases II"/>
    <property type="match status" value="1"/>
</dbReference>
<keyword evidence="1" id="KW-0472">Membrane</keyword>
<dbReference type="SMART" id="SM00046">
    <property type="entry name" value="DAGKc"/>
    <property type="match status" value="1"/>
</dbReference>
<dbReference type="InterPro" id="IPR029021">
    <property type="entry name" value="Prot-tyrosine_phosphatase-like"/>
</dbReference>
<keyword evidence="5" id="KW-0808">Transferase</keyword>
<dbReference type="RefSeq" id="WP_382407857.1">
    <property type="nucleotide sequence ID" value="NZ_JBHSGU010000002.1"/>
</dbReference>
<keyword evidence="1" id="KW-1133">Transmembrane helix</keyword>
<reference evidence="6" key="1">
    <citation type="journal article" date="2019" name="Int. J. Syst. Evol. Microbiol.">
        <title>The Global Catalogue of Microorganisms (GCM) 10K type strain sequencing project: providing services to taxonomists for standard genome sequencing and annotation.</title>
        <authorList>
            <consortium name="The Broad Institute Genomics Platform"/>
            <consortium name="The Broad Institute Genome Sequencing Center for Infectious Disease"/>
            <person name="Wu L."/>
            <person name="Ma J."/>
        </authorList>
    </citation>
    <scope>NUCLEOTIDE SEQUENCE [LARGE SCALE GENOMIC DNA]</scope>
    <source>
        <strain evidence="6">KACC 12507</strain>
    </source>
</reference>
<dbReference type="Pfam" id="PF00782">
    <property type="entry name" value="DSPc"/>
    <property type="match status" value="1"/>
</dbReference>
<dbReference type="PROSITE" id="PS50054">
    <property type="entry name" value="TYR_PHOSPHATASE_DUAL"/>
    <property type="match status" value="1"/>
</dbReference>
<dbReference type="PROSITE" id="PS50056">
    <property type="entry name" value="TYR_PHOSPHATASE_2"/>
    <property type="match status" value="1"/>
</dbReference>
<feature type="domain" description="Tyrosine specific protein phosphatases" evidence="3">
    <location>
        <begin position="155"/>
        <end position="224"/>
    </location>
</feature>
<dbReference type="EMBL" id="JBHSGU010000002">
    <property type="protein sequence ID" value="MFC4700443.1"/>
    <property type="molecule type" value="Genomic_DNA"/>
</dbReference>
<dbReference type="Gene3D" id="2.60.200.40">
    <property type="match status" value="1"/>
</dbReference>
<proteinExistence type="predicted"/>
<feature type="domain" description="Tyrosine-protein phosphatase" evidence="2">
    <location>
        <begin position="89"/>
        <end position="235"/>
    </location>
</feature>
<feature type="transmembrane region" description="Helical" evidence="1">
    <location>
        <begin position="32"/>
        <end position="51"/>
    </location>
</feature>
<dbReference type="PANTHER" id="PTHR47216">
    <property type="match status" value="1"/>
</dbReference>
<dbReference type="InterPro" id="IPR001206">
    <property type="entry name" value="Diacylglycerol_kinase_cat_dom"/>
</dbReference>
<keyword evidence="1" id="KW-0812">Transmembrane</keyword>
<dbReference type="InterPro" id="IPR016064">
    <property type="entry name" value="NAD/diacylglycerol_kinase_sf"/>
</dbReference>
<keyword evidence="6" id="KW-1185">Reference proteome</keyword>
<keyword evidence="5" id="KW-0418">Kinase</keyword>
<feature type="domain" description="DAGKc" evidence="4">
    <location>
        <begin position="236"/>
        <end position="376"/>
    </location>
</feature>
<protein>
    <submittedName>
        <fullName evidence="5">Diacylglycerol kinase family protein</fullName>
    </submittedName>
</protein>
<evidence type="ECO:0000256" key="1">
    <source>
        <dbReference type="SAM" id="Phobius"/>
    </source>
</evidence>
<accession>A0ABV9LYG2</accession>
<dbReference type="NCBIfam" id="NF009025">
    <property type="entry name" value="PRK12361.1"/>
    <property type="match status" value="1"/>
</dbReference>
<dbReference type="Pfam" id="PF00781">
    <property type="entry name" value="DAGK_cat"/>
    <property type="match status" value="1"/>
</dbReference>
<dbReference type="SMART" id="SM00404">
    <property type="entry name" value="PTPc_motif"/>
    <property type="match status" value="1"/>
</dbReference>
<gene>
    <name evidence="5" type="ORF">ACFO4O_09760</name>
</gene>
<sequence>MFIVKYYLLVSILFALAAFYSPNLYFSVAFGWIALSFTAVSFAYMSDSPWIFRKNDRGNIPFYIQWVFVPFLIAVQIYNSWQRYNDSVPPVQEIKPKLFLACRLFPSDVQTLKTNEVTAILDATAEFSGMNWSADDENLDYLNIPILDHQAPHSDDLVKAINWIHNHIRNEQGVVVHCALGRGRSVLIMAAYLIAAQHAKSVDDAVKQINKIRGTARLNSYQHKKLSQMHEDGVLNLKQRALLIVNPASGGGAWEQAQHIVEQTLSQRYQLSIAYTEKDQPVADTIKEHDLMAFECLLACGGDGTVNAVAKALHDTHGDKQASPAPTFGIIPLGTTNALSQVLYASSAKNKLIEIACQAIVAGNTKDIDAATCNEHIMLLAVGIGFEHKMIAGADRKKKDELGELAYLSALFDALKENDTQSYTISIDGQEARTIEASSILVANAAPLTSLLSQGRGAPNPTDGKLDLTILNTRDSTSQPFAKLIAQAVSKGGLNLDEQADLQHAFVKNLRISKTVSNSKSRSDSQTKMEELSFAIDGELQNSSELNIAVIPGAFTMFANEQMDDKYLASAEVDNAEVDNAEVDN</sequence>
<organism evidence="5 6">
    <name type="scientific">Glaciecola siphonariae</name>
    <dbReference type="NCBI Taxonomy" id="521012"/>
    <lineage>
        <taxon>Bacteria</taxon>
        <taxon>Pseudomonadati</taxon>
        <taxon>Pseudomonadota</taxon>
        <taxon>Gammaproteobacteria</taxon>
        <taxon>Alteromonadales</taxon>
        <taxon>Alteromonadaceae</taxon>
        <taxon>Glaciecola</taxon>
    </lineage>
</organism>
<evidence type="ECO:0000259" key="2">
    <source>
        <dbReference type="PROSITE" id="PS50054"/>
    </source>
</evidence>
<dbReference type="GO" id="GO:0016301">
    <property type="term" value="F:kinase activity"/>
    <property type="evidence" value="ECO:0007669"/>
    <property type="project" value="UniProtKB-KW"/>
</dbReference>
<dbReference type="PROSITE" id="PS50146">
    <property type="entry name" value="DAGK"/>
    <property type="match status" value="1"/>
</dbReference>
<evidence type="ECO:0000313" key="6">
    <source>
        <dbReference type="Proteomes" id="UP001595897"/>
    </source>
</evidence>
<feature type="transmembrane region" description="Helical" evidence="1">
    <location>
        <begin position="63"/>
        <end position="81"/>
    </location>
</feature>
<dbReference type="SUPFAM" id="SSF111331">
    <property type="entry name" value="NAD kinase/diacylglycerol kinase-like"/>
    <property type="match status" value="1"/>
</dbReference>
<dbReference type="Gene3D" id="3.90.190.10">
    <property type="entry name" value="Protein tyrosine phosphatase superfamily"/>
    <property type="match status" value="1"/>
</dbReference>
<evidence type="ECO:0000313" key="5">
    <source>
        <dbReference type="EMBL" id="MFC4700443.1"/>
    </source>
</evidence>
<dbReference type="InterPro" id="IPR020422">
    <property type="entry name" value="TYR_PHOSPHATASE_DUAL_dom"/>
</dbReference>
<evidence type="ECO:0000259" key="4">
    <source>
        <dbReference type="PROSITE" id="PS50146"/>
    </source>
</evidence>
<dbReference type="InterPro" id="IPR003595">
    <property type="entry name" value="Tyr_Pase_cat"/>
</dbReference>
<dbReference type="Proteomes" id="UP001595897">
    <property type="component" value="Unassembled WGS sequence"/>
</dbReference>
<feature type="transmembrane region" description="Helical" evidence="1">
    <location>
        <begin position="7"/>
        <end position="26"/>
    </location>
</feature>
<evidence type="ECO:0000259" key="3">
    <source>
        <dbReference type="PROSITE" id="PS50056"/>
    </source>
</evidence>
<name>A0ABV9LYG2_9ALTE</name>